<dbReference type="InterPro" id="IPR003439">
    <property type="entry name" value="ABC_transporter-like_ATP-bd"/>
</dbReference>
<dbReference type="SUPFAM" id="SSF52540">
    <property type="entry name" value="P-loop containing nucleoside triphosphate hydrolases"/>
    <property type="match status" value="2"/>
</dbReference>
<dbReference type="CDD" id="cd03249">
    <property type="entry name" value="ABC_MTABC3_MDL1_MDL2"/>
    <property type="match status" value="2"/>
</dbReference>
<evidence type="ECO:0000256" key="12">
    <source>
        <dbReference type="SAM" id="Phobius"/>
    </source>
</evidence>
<dbReference type="HOGENOM" id="CLU_000604_17_2_1"/>
<dbReference type="STRING" id="5643.A0A060SMC1"/>
<keyword evidence="9 12" id="KW-0472">Membrane</keyword>
<evidence type="ECO:0000256" key="6">
    <source>
        <dbReference type="ARBA" id="ARBA00022741"/>
    </source>
</evidence>
<evidence type="ECO:0000256" key="5">
    <source>
        <dbReference type="ARBA" id="ARBA00022737"/>
    </source>
</evidence>
<feature type="domain" description="ABC transmembrane type-1" evidence="14">
    <location>
        <begin position="95"/>
        <end position="405"/>
    </location>
</feature>
<dbReference type="Pfam" id="PF00664">
    <property type="entry name" value="ABC_membrane"/>
    <property type="match status" value="2"/>
</dbReference>
<keyword evidence="3" id="KW-0813">Transport</keyword>
<feature type="transmembrane region" description="Helical" evidence="12">
    <location>
        <begin position="263"/>
        <end position="284"/>
    </location>
</feature>
<dbReference type="OrthoDB" id="6500128at2759"/>
<feature type="transmembrane region" description="Helical" evidence="12">
    <location>
        <begin position="776"/>
        <end position="800"/>
    </location>
</feature>
<feature type="transmembrane region" description="Helical" evidence="12">
    <location>
        <begin position="238"/>
        <end position="257"/>
    </location>
</feature>
<dbReference type="PROSITE" id="PS00211">
    <property type="entry name" value="ABC_TRANSPORTER_1"/>
    <property type="match status" value="1"/>
</dbReference>
<dbReference type="EMBL" id="CCBP010000255">
    <property type="protein sequence ID" value="CDO75301.1"/>
    <property type="molecule type" value="Genomic_DNA"/>
</dbReference>
<dbReference type="InterPro" id="IPR036640">
    <property type="entry name" value="ABC1_TM_sf"/>
</dbReference>
<feature type="compositionally biased region" description="Polar residues" evidence="11">
    <location>
        <begin position="1"/>
        <end position="10"/>
    </location>
</feature>
<keyword evidence="5" id="KW-0677">Repeat</keyword>
<feature type="transmembrane region" description="Helical" evidence="12">
    <location>
        <begin position="91"/>
        <end position="115"/>
    </location>
</feature>
<dbReference type="OMA" id="GFGQEEQ"/>
<dbReference type="PANTHER" id="PTHR43394">
    <property type="entry name" value="ATP-DEPENDENT PERMEASE MDL1, MITOCHONDRIAL"/>
    <property type="match status" value="1"/>
</dbReference>
<dbReference type="PROSITE" id="PS50893">
    <property type="entry name" value="ABC_TRANSPORTER_2"/>
    <property type="match status" value="2"/>
</dbReference>
<dbReference type="CDD" id="cd18577">
    <property type="entry name" value="ABC_6TM_Pgp_ABCB1_D1_like"/>
    <property type="match status" value="1"/>
</dbReference>
<dbReference type="Gene3D" id="1.20.1560.10">
    <property type="entry name" value="ABC transporter type 1, transmembrane domain"/>
    <property type="match status" value="1"/>
</dbReference>
<evidence type="ECO:0000256" key="8">
    <source>
        <dbReference type="ARBA" id="ARBA00022989"/>
    </source>
</evidence>
<organism evidence="15 16">
    <name type="scientific">Pycnoporus cinnabarinus</name>
    <name type="common">Cinnabar-red polypore</name>
    <name type="synonym">Trametes cinnabarina</name>
    <dbReference type="NCBI Taxonomy" id="5643"/>
    <lineage>
        <taxon>Eukaryota</taxon>
        <taxon>Fungi</taxon>
        <taxon>Dikarya</taxon>
        <taxon>Basidiomycota</taxon>
        <taxon>Agaricomycotina</taxon>
        <taxon>Agaricomycetes</taxon>
        <taxon>Polyporales</taxon>
        <taxon>Polyporaceae</taxon>
        <taxon>Trametes</taxon>
    </lineage>
</organism>
<comment type="subcellular location">
    <subcellularLocation>
        <location evidence="1">Cell membrane</location>
        <topology evidence="1">Multi-pass membrane protein</topology>
    </subcellularLocation>
</comment>
<evidence type="ECO:0000256" key="9">
    <source>
        <dbReference type="ARBA" id="ARBA00023136"/>
    </source>
</evidence>
<evidence type="ECO:0008006" key="17">
    <source>
        <dbReference type="Google" id="ProtNLM"/>
    </source>
</evidence>
<sequence>MAANSPNQPADLNEKHAQDQHDNQPQPSKPDPKKKGFFRRKAKKTADDASTSQSEEKQQADAVVPVEVPTKKAIQPVSFTQLFRFATPTELFLDLIGLIAAAGAGASQPLMSLLFSRLTQDFVSFGTILKRVSDPTSPQDQASAEAEIPAAAAAFKHSAALNASYLVYIGLGMFVCTYLYMLIWVYTGEVNAKRVRENYLRAILRQDVAYFDNVGAGEVATRIQTDTHLVQQGTSEKVALVVNFLAAFVTGFVLAYVRSWRLALAMSSILPCIAIAGGVMNKFISSYMQMSLQHVAEGGTLAEEVISTVRTAQAFGTQRILSGLYDEHVYKSRTVDLKAAVFHGFGLSFFFFVIYGAYGLAFNFGTTLINHGEASAGQIVNVIFAILIGSFSLALLAPEMQAITQARGAAAKLYEAIDRVPSIDSASPDGLKPESCNGEITLEHVDFSYPSRPTVPIVKDLSIHFPAGKTTALVGASGSGKSTIISLVERFYDPIKGSVKLDGIDLKDLNVKWLRSQIGLVSQEPTLFATTIKGNVAHGLINTPYEHASEEEKFKLIKEACIKANADGFISKLPLGYDTMVGERGFLLSGGQKQRIAIARAIVSDPRILLLDEATSALDTQSEGIVQNALDKAAHGRTTITIAHRLSTIKDADRIYVMGNGMVLESGTHEELLRDENGPYARLVQAQKLRDAREKNTINDDDSDTAASAEAEEKEKEMQKQAAEEVPLQRQKSGRSLASEILEQRQQQKPEHKGDYSMFYIFKRMGYINRGVWKQYLFGSIAAIANGATYPCYGIVFARGLNGFSDTTNAQRRFDGDRNALWFFVIAILSMVAVGLQNYLFASSAAELTAKLRSLSFRAILRQDIEFFDKEENNTGNLTSTLSDNPQKINGLAGITLGAIVQSASTLIIGSILGLSFNWQIGLVGIACTPVLVSAGYIRLRVVVLKDQQNKKAHEASAQIACEAAGAIRTVASLTREDDCCRLYSESLEEPLRRANRTAVYSNGIYALSQAMTFWVIALVFWYGSRLVADFKRTTFQFFIGLMSTTFSAIQAGNVFSFVPDISSAKSAASDVIKLLDSMPEIDAESTEGEIPKNVQGRIRFENVHFRYPTRPGVRVLRDLNLTVEPGTYVALVGASGCGKSTTIQLIERFYDPLAGTVYLDEQPITKLNVAEYRKHIALVSQEPTLYAGTIRFNILLGATKPREEVTQEEIETACRNANILEFIQSLPDGFDTEVGGKGSQLSGGQKREYIYICAFSLPPEATADHCKSERIAIARALLRNPKVLLLDEATSALDSTSEKVVQEALDQAAKGRTTIAIAHRLSTIQNADCIYFIKDGAVAEAGTHDELLSLKGGYYEYVQLQALSKK</sequence>
<dbReference type="InterPro" id="IPR017871">
    <property type="entry name" value="ABC_transporter-like_CS"/>
</dbReference>
<feature type="transmembrane region" description="Helical" evidence="12">
    <location>
        <begin position="165"/>
        <end position="186"/>
    </location>
</feature>
<dbReference type="PROSITE" id="PS50929">
    <property type="entry name" value="ABC_TM1F"/>
    <property type="match status" value="2"/>
</dbReference>
<keyword evidence="16" id="KW-1185">Reference proteome</keyword>
<dbReference type="InterPro" id="IPR027417">
    <property type="entry name" value="P-loop_NTPase"/>
</dbReference>
<dbReference type="GO" id="GO:0015421">
    <property type="term" value="F:ABC-type oligopeptide transporter activity"/>
    <property type="evidence" value="ECO:0007669"/>
    <property type="project" value="TreeGrafter"/>
</dbReference>
<feature type="transmembrane region" description="Helical" evidence="12">
    <location>
        <begin position="820"/>
        <end position="841"/>
    </location>
</feature>
<feature type="region of interest" description="Disordered" evidence="11">
    <location>
        <begin position="1"/>
        <end position="63"/>
    </location>
</feature>
<dbReference type="GO" id="GO:0005743">
    <property type="term" value="C:mitochondrial inner membrane"/>
    <property type="evidence" value="ECO:0007669"/>
    <property type="project" value="TreeGrafter"/>
</dbReference>
<feature type="domain" description="ABC transporter" evidence="13">
    <location>
        <begin position="440"/>
        <end position="685"/>
    </location>
</feature>
<feature type="transmembrane region" description="Helical" evidence="12">
    <location>
        <begin position="919"/>
        <end position="938"/>
    </location>
</feature>
<dbReference type="FunFam" id="1.20.1560.10:FF:000102">
    <property type="entry name" value="ABC multidrug transporter Mdr1"/>
    <property type="match status" value="1"/>
</dbReference>
<comment type="caution">
    <text evidence="15">The sequence shown here is derived from an EMBL/GenBank/DDBJ whole genome shotgun (WGS) entry which is preliminary data.</text>
</comment>
<evidence type="ECO:0000256" key="1">
    <source>
        <dbReference type="ARBA" id="ARBA00004651"/>
    </source>
</evidence>
<keyword evidence="7" id="KW-0067">ATP-binding</keyword>
<keyword evidence="6" id="KW-0547">Nucleotide-binding</keyword>
<keyword evidence="10" id="KW-0325">Glycoprotein</keyword>
<dbReference type="CDD" id="cd18578">
    <property type="entry name" value="ABC_6TM_Pgp_ABCB1_D2_like"/>
    <property type="match status" value="1"/>
</dbReference>
<comment type="similarity">
    <text evidence="2">Belongs to the ABC transporter superfamily. ABCB family. Multidrug resistance exporter (TC 3.A.1.201) subfamily.</text>
</comment>
<dbReference type="SMART" id="SM00382">
    <property type="entry name" value="AAA"/>
    <property type="match status" value="2"/>
</dbReference>
<feature type="domain" description="ABC transporter" evidence="13">
    <location>
        <begin position="1099"/>
        <end position="1361"/>
    </location>
</feature>
<evidence type="ECO:0000256" key="2">
    <source>
        <dbReference type="ARBA" id="ARBA00007577"/>
    </source>
</evidence>
<evidence type="ECO:0000313" key="16">
    <source>
        <dbReference type="Proteomes" id="UP000029665"/>
    </source>
</evidence>
<dbReference type="GO" id="GO:0005524">
    <property type="term" value="F:ATP binding"/>
    <property type="evidence" value="ECO:0007669"/>
    <property type="project" value="UniProtKB-KW"/>
</dbReference>
<dbReference type="GO" id="GO:0005886">
    <property type="term" value="C:plasma membrane"/>
    <property type="evidence" value="ECO:0007669"/>
    <property type="project" value="UniProtKB-SubCell"/>
</dbReference>
<dbReference type="InterPro" id="IPR039421">
    <property type="entry name" value="Type_1_exporter"/>
</dbReference>
<evidence type="ECO:0000259" key="13">
    <source>
        <dbReference type="PROSITE" id="PS50893"/>
    </source>
</evidence>
<evidence type="ECO:0000256" key="10">
    <source>
        <dbReference type="ARBA" id="ARBA00023180"/>
    </source>
</evidence>
<protein>
    <recommendedName>
        <fullName evidence="17">P-loop containing nucleoside triphosphate hydrolase protein</fullName>
    </recommendedName>
</protein>
<keyword evidence="4 12" id="KW-0812">Transmembrane</keyword>
<dbReference type="Gene3D" id="3.40.50.300">
    <property type="entry name" value="P-loop containing nucleotide triphosphate hydrolases"/>
    <property type="match status" value="2"/>
</dbReference>
<evidence type="ECO:0000313" key="15">
    <source>
        <dbReference type="EMBL" id="CDO75301.1"/>
    </source>
</evidence>
<keyword evidence="8 12" id="KW-1133">Transmembrane helix</keyword>
<reference evidence="15" key="1">
    <citation type="submission" date="2014-01" db="EMBL/GenBank/DDBJ databases">
        <title>The genome of the white-rot fungus Pycnoporus cinnabarinus: a basidiomycete model with a versatile arsenal for lignocellulosic biomass breakdown.</title>
        <authorList>
            <person name="Levasseur A."/>
            <person name="Lomascolo A."/>
            <person name="Ruiz-Duenas F.J."/>
            <person name="Uzan E."/>
            <person name="Piumi F."/>
            <person name="Kues U."/>
            <person name="Ram A.F.J."/>
            <person name="Murat C."/>
            <person name="Haon M."/>
            <person name="Benoit I."/>
            <person name="Arfi Y."/>
            <person name="Chevret D."/>
            <person name="Drula E."/>
            <person name="Kwon M.J."/>
            <person name="Gouret P."/>
            <person name="Lesage-Meessen L."/>
            <person name="Lombard V."/>
            <person name="Mariette J."/>
            <person name="Noirot C."/>
            <person name="Park J."/>
            <person name="Patyshakuliyeva A."/>
            <person name="Wieneger R.A.B."/>
            <person name="Wosten H.A.B."/>
            <person name="Martin F."/>
            <person name="Coutinho P.M."/>
            <person name="de Vries R."/>
            <person name="Martinez A.T."/>
            <person name="Klopp C."/>
            <person name="Pontarotti P."/>
            <person name="Henrissat B."/>
            <person name="Record E."/>
        </authorList>
    </citation>
    <scope>NUCLEOTIDE SEQUENCE [LARGE SCALE GENOMIC DNA]</scope>
    <source>
        <strain evidence="15">BRFM137</strain>
    </source>
</reference>
<dbReference type="GO" id="GO:0016887">
    <property type="term" value="F:ATP hydrolysis activity"/>
    <property type="evidence" value="ECO:0007669"/>
    <property type="project" value="InterPro"/>
</dbReference>
<evidence type="ECO:0000256" key="3">
    <source>
        <dbReference type="ARBA" id="ARBA00022448"/>
    </source>
</evidence>
<dbReference type="FunFam" id="3.40.50.300:FF:000066">
    <property type="entry name" value="ABC transporter B family member 1"/>
    <property type="match status" value="1"/>
</dbReference>
<dbReference type="PANTHER" id="PTHR43394:SF11">
    <property type="entry name" value="ATP-BINDING CASSETTE TRANSPORTER"/>
    <property type="match status" value="1"/>
</dbReference>
<dbReference type="GO" id="GO:0090374">
    <property type="term" value="P:oligopeptide export from mitochondrion"/>
    <property type="evidence" value="ECO:0007669"/>
    <property type="project" value="TreeGrafter"/>
</dbReference>
<dbReference type="Proteomes" id="UP000029665">
    <property type="component" value="Unassembled WGS sequence"/>
</dbReference>
<evidence type="ECO:0000256" key="11">
    <source>
        <dbReference type="SAM" id="MobiDB-lite"/>
    </source>
</evidence>
<evidence type="ECO:0000256" key="4">
    <source>
        <dbReference type="ARBA" id="ARBA00022692"/>
    </source>
</evidence>
<feature type="compositionally biased region" description="Basic and acidic residues" evidence="11">
    <location>
        <begin position="12"/>
        <end position="22"/>
    </location>
</feature>
<dbReference type="InterPro" id="IPR011527">
    <property type="entry name" value="ABC1_TM_dom"/>
</dbReference>
<name>A0A060SMC1_PYCCI</name>
<gene>
    <name evidence="15" type="ORF">BN946_scf184654.g9</name>
</gene>
<feature type="transmembrane region" description="Helical" evidence="12">
    <location>
        <begin position="1003"/>
        <end position="1024"/>
    </location>
</feature>
<proteinExistence type="inferred from homology"/>
<feature type="compositionally biased region" description="Basic and acidic residues" evidence="11">
    <location>
        <begin position="711"/>
        <end position="723"/>
    </location>
</feature>
<feature type="transmembrane region" description="Helical" evidence="12">
    <location>
        <begin position="378"/>
        <end position="397"/>
    </location>
</feature>
<feature type="region of interest" description="Disordered" evidence="11">
    <location>
        <begin position="691"/>
        <end position="734"/>
    </location>
</feature>
<evidence type="ECO:0000256" key="7">
    <source>
        <dbReference type="ARBA" id="ARBA00022840"/>
    </source>
</evidence>
<dbReference type="SUPFAM" id="SSF90123">
    <property type="entry name" value="ABC transporter transmembrane region"/>
    <property type="match status" value="2"/>
</dbReference>
<feature type="transmembrane region" description="Helical" evidence="12">
    <location>
        <begin position="340"/>
        <end position="358"/>
    </location>
</feature>
<dbReference type="InterPro" id="IPR003593">
    <property type="entry name" value="AAA+_ATPase"/>
</dbReference>
<feature type="domain" description="ABC transmembrane type-1" evidence="14">
    <location>
        <begin position="777"/>
        <end position="1064"/>
    </location>
</feature>
<evidence type="ECO:0000259" key="14">
    <source>
        <dbReference type="PROSITE" id="PS50929"/>
    </source>
</evidence>
<feature type="transmembrane region" description="Helical" evidence="12">
    <location>
        <begin position="892"/>
        <end position="913"/>
    </location>
</feature>
<accession>A0A060SMC1</accession>
<dbReference type="Pfam" id="PF00005">
    <property type="entry name" value="ABC_tran"/>
    <property type="match status" value="2"/>
</dbReference>